<dbReference type="InterPro" id="IPR044855">
    <property type="entry name" value="CoA-Trfase_III_dom3_sf"/>
</dbReference>
<gene>
    <name evidence="2" type="ORF">SAMN02745124_00542</name>
</gene>
<keyword evidence="3" id="KW-1185">Reference proteome</keyword>
<sequence>MTTGLEGIKVIEVGGAFAMPLAGMLMGSWGADVIHVEPPKRGDLQRYLLAAGMAGWARPHEVNYIWEHVDRNKKSLTVNLGSPEGQQIIHDLVAGGDVFLNNLRPYEMEKFNLDYETLQAINPKIVYANLTGYGQRGPEKNVGGYDSVAFWARSGVMDLMHEADSPPNISRPAYGDSLTSQSLLAGVMAALFIRERTGQGQEVEVSLFNTATFALGTDITGCLISGEDSVRPARKAMGNPIRNIYPTSDGRWIMLGMTNSQHYWPAFCQAIEHPELENDPRFATQEERSGHAAELVAILEEIFLMKTYEQWMDILSRNKLVWSPVKTPLEVIADEQAIANDFYGDWDHPTYGPIKLLNNPIKLSKTPADNRCKAPDLGEHTDQILAGLGYSQEKIDELRANGII</sequence>
<dbReference type="Gene3D" id="3.30.1540.10">
    <property type="entry name" value="formyl-coa transferase, domain 3"/>
    <property type="match status" value="1"/>
</dbReference>
<evidence type="ECO:0000313" key="3">
    <source>
        <dbReference type="Proteomes" id="UP000184139"/>
    </source>
</evidence>
<reference evidence="2 3" key="1">
    <citation type="submission" date="2016-11" db="EMBL/GenBank/DDBJ databases">
        <authorList>
            <person name="Jaros S."/>
            <person name="Januszkiewicz K."/>
            <person name="Wedrychowicz H."/>
        </authorList>
    </citation>
    <scope>NUCLEOTIDE SEQUENCE [LARGE SCALE GENOMIC DNA]</scope>
    <source>
        <strain evidence="2 3">DSM 9705</strain>
    </source>
</reference>
<dbReference type="InterPro" id="IPR050483">
    <property type="entry name" value="CoA-transferase_III_domain"/>
</dbReference>
<dbReference type="Gene3D" id="3.40.50.10540">
    <property type="entry name" value="Crotonobetainyl-coa:carnitine coa-transferase, domain 1"/>
    <property type="match status" value="1"/>
</dbReference>
<dbReference type="InterPro" id="IPR023606">
    <property type="entry name" value="CoA-Trfase_III_dom_1_sf"/>
</dbReference>
<dbReference type="Pfam" id="PF02515">
    <property type="entry name" value="CoA_transf_3"/>
    <property type="match status" value="1"/>
</dbReference>
<dbReference type="GO" id="GO:0008410">
    <property type="term" value="F:CoA-transferase activity"/>
    <property type="evidence" value="ECO:0007669"/>
    <property type="project" value="TreeGrafter"/>
</dbReference>
<accession>A0A1M5T154</accession>
<dbReference type="Proteomes" id="UP000184139">
    <property type="component" value="Unassembled WGS sequence"/>
</dbReference>
<dbReference type="InterPro" id="IPR003673">
    <property type="entry name" value="CoA-Trfase_fam_III"/>
</dbReference>
<dbReference type="PANTHER" id="PTHR48207:SF3">
    <property type="entry name" value="SUCCINATE--HYDROXYMETHYLGLUTARATE COA-TRANSFERASE"/>
    <property type="match status" value="1"/>
</dbReference>
<dbReference type="AlphaFoldDB" id="A0A1M5T154"/>
<keyword evidence="1 2" id="KW-0808">Transferase</keyword>
<dbReference type="EMBL" id="FQXS01000002">
    <property type="protein sequence ID" value="SHH44392.1"/>
    <property type="molecule type" value="Genomic_DNA"/>
</dbReference>
<name>A0A1M5T154_9BACT</name>
<dbReference type="RefSeq" id="WP_073373280.1">
    <property type="nucleotide sequence ID" value="NZ_FQXS01000002.1"/>
</dbReference>
<evidence type="ECO:0000256" key="1">
    <source>
        <dbReference type="ARBA" id="ARBA00022679"/>
    </source>
</evidence>
<organism evidence="2 3">
    <name type="scientific">Desulfofustis glycolicus DSM 9705</name>
    <dbReference type="NCBI Taxonomy" id="1121409"/>
    <lineage>
        <taxon>Bacteria</taxon>
        <taxon>Pseudomonadati</taxon>
        <taxon>Thermodesulfobacteriota</taxon>
        <taxon>Desulfobulbia</taxon>
        <taxon>Desulfobulbales</taxon>
        <taxon>Desulfocapsaceae</taxon>
        <taxon>Desulfofustis</taxon>
    </lineage>
</organism>
<dbReference type="OrthoDB" id="9781472at2"/>
<protein>
    <submittedName>
        <fullName evidence="2">Crotonobetainyl-CoA:carnitine CoA-transferase CaiB</fullName>
    </submittedName>
</protein>
<dbReference type="STRING" id="1121409.SAMN02745124_00542"/>
<evidence type="ECO:0000313" key="2">
    <source>
        <dbReference type="EMBL" id="SHH44392.1"/>
    </source>
</evidence>
<proteinExistence type="predicted"/>
<dbReference type="SUPFAM" id="SSF89796">
    <property type="entry name" value="CoA-transferase family III (CaiB/BaiF)"/>
    <property type="match status" value="1"/>
</dbReference>
<dbReference type="PANTHER" id="PTHR48207">
    <property type="entry name" value="SUCCINATE--HYDROXYMETHYLGLUTARATE COA-TRANSFERASE"/>
    <property type="match status" value="1"/>
</dbReference>